<name>A0A4Y2HKJ5_ARAVE</name>
<reference evidence="1 2" key="1">
    <citation type="journal article" date="2019" name="Sci. Rep.">
        <title>Orb-weaving spider Araneus ventricosus genome elucidates the spidroin gene catalogue.</title>
        <authorList>
            <person name="Kono N."/>
            <person name="Nakamura H."/>
            <person name="Ohtoshi R."/>
            <person name="Moran D.A.P."/>
            <person name="Shinohara A."/>
            <person name="Yoshida Y."/>
            <person name="Fujiwara M."/>
            <person name="Mori M."/>
            <person name="Tomita M."/>
            <person name="Arakawa K."/>
        </authorList>
    </citation>
    <scope>NUCLEOTIDE SEQUENCE [LARGE SCALE GENOMIC DNA]</scope>
</reference>
<organism evidence="1 2">
    <name type="scientific">Araneus ventricosus</name>
    <name type="common">Orbweaver spider</name>
    <name type="synonym">Epeira ventricosa</name>
    <dbReference type="NCBI Taxonomy" id="182803"/>
    <lineage>
        <taxon>Eukaryota</taxon>
        <taxon>Metazoa</taxon>
        <taxon>Ecdysozoa</taxon>
        <taxon>Arthropoda</taxon>
        <taxon>Chelicerata</taxon>
        <taxon>Arachnida</taxon>
        <taxon>Araneae</taxon>
        <taxon>Araneomorphae</taxon>
        <taxon>Entelegynae</taxon>
        <taxon>Araneoidea</taxon>
        <taxon>Araneidae</taxon>
        <taxon>Araneus</taxon>
    </lineage>
</organism>
<accession>A0A4Y2HKJ5</accession>
<protein>
    <submittedName>
        <fullName evidence="1">Uncharacterized protein</fullName>
    </submittedName>
</protein>
<feature type="non-terminal residue" evidence="1">
    <location>
        <position position="124"/>
    </location>
</feature>
<dbReference type="AlphaFoldDB" id="A0A4Y2HKJ5"/>
<dbReference type="Proteomes" id="UP000499080">
    <property type="component" value="Unassembled WGS sequence"/>
</dbReference>
<evidence type="ECO:0000313" key="2">
    <source>
        <dbReference type="Proteomes" id="UP000499080"/>
    </source>
</evidence>
<evidence type="ECO:0000313" key="1">
    <source>
        <dbReference type="EMBL" id="GBM65875.1"/>
    </source>
</evidence>
<proteinExistence type="predicted"/>
<dbReference type="EMBL" id="BGPR01001999">
    <property type="protein sequence ID" value="GBM65875.1"/>
    <property type="molecule type" value="Genomic_DNA"/>
</dbReference>
<gene>
    <name evidence="1" type="ORF">AVEN_238811_1</name>
</gene>
<comment type="caution">
    <text evidence="1">The sequence shown here is derived from an EMBL/GenBank/DDBJ whole genome shotgun (WGS) entry which is preliminary data.</text>
</comment>
<sequence>MVIISRKLRPQKVLQVLPTSLLSALNLVYQFRIRSIHFFNPKHGVLSLLSQPATVPPLEIEDSCETNCQHKIMRGNVKAWWKLRCGMVCRVKAAVWNGMPSESCGVDCDGMPSESCGVDCDGMP</sequence>
<keyword evidence="2" id="KW-1185">Reference proteome</keyword>